<dbReference type="AlphaFoldDB" id="A0A7C4FEP0"/>
<evidence type="ECO:0000256" key="3">
    <source>
        <dbReference type="ARBA" id="ARBA00022741"/>
    </source>
</evidence>
<keyword evidence="9" id="KW-0175">Coiled coil</keyword>
<feature type="binding site" evidence="7">
    <location>
        <begin position="249"/>
        <end position="252"/>
    </location>
    <ligand>
        <name>GTP</name>
        <dbReference type="ChEBI" id="CHEBI:37565"/>
    </ligand>
</feature>
<evidence type="ECO:0000256" key="8">
    <source>
        <dbReference type="PIRSR" id="PIRSR006809-2"/>
    </source>
</evidence>
<dbReference type="GO" id="GO:0005525">
    <property type="term" value="F:GTP binding"/>
    <property type="evidence" value="ECO:0007669"/>
    <property type="project" value="UniProtKB-UniRule"/>
</dbReference>
<dbReference type="SUPFAM" id="SSF52540">
    <property type="entry name" value="P-loop containing nucleoside triphosphate hydrolases"/>
    <property type="match status" value="1"/>
</dbReference>
<dbReference type="InterPro" id="IPR006073">
    <property type="entry name" value="GTP-bd"/>
</dbReference>
<dbReference type="PROSITE" id="PS51705">
    <property type="entry name" value="G_HFLX"/>
    <property type="match status" value="1"/>
</dbReference>
<dbReference type="HAMAP" id="MF_00900">
    <property type="entry name" value="GTPase_HflX"/>
    <property type="match status" value="1"/>
</dbReference>
<feature type="coiled-coil region" evidence="9">
    <location>
        <begin position="112"/>
        <end position="139"/>
    </location>
</feature>
<dbReference type="Gene3D" id="3.40.50.300">
    <property type="entry name" value="P-loop containing nucleotide triphosphate hydrolases"/>
    <property type="match status" value="1"/>
</dbReference>
<keyword evidence="4 8" id="KW-0460">Magnesium</keyword>
<evidence type="ECO:0000256" key="6">
    <source>
        <dbReference type="HAMAP-Rule" id="MF_00900"/>
    </source>
</evidence>
<comment type="cofactor">
    <cofactor evidence="8">
        <name>Mg(2+)</name>
        <dbReference type="ChEBI" id="CHEBI:18420"/>
    </cofactor>
</comment>
<reference evidence="11" key="1">
    <citation type="journal article" date="2020" name="mSystems">
        <title>Genome- and Community-Level Interaction Insights into Carbon Utilization and Element Cycling Functions of Hydrothermarchaeota in Hydrothermal Sediment.</title>
        <authorList>
            <person name="Zhou Z."/>
            <person name="Liu Y."/>
            <person name="Xu W."/>
            <person name="Pan J."/>
            <person name="Luo Z.H."/>
            <person name="Li M."/>
        </authorList>
    </citation>
    <scope>NUCLEOTIDE SEQUENCE [LARGE SCALE GENOMIC DNA]</scope>
    <source>
        <strain evidence="11">SpSt-735</strain>
    </source>
</reference>
<dbReference type="Pfam" id="PF01926">
    <property type="entry name" value="MMR_HSR1"/>
    <property type="match status" value="1"/>
</dbReference>
<accession>A0A7C4FEP0</accession>
<keyword evidence="5 6" id="KW-0342">GTP-binding</keyword>
<dbReference type="GO" id="GO:0043022">
    <property type="term" value="F:ribosome binding"/>
    <property type="evidence" value="ECO:0007669"/>
    <property type="project" value="TreeGrafter"/>
</dbReference>
<evidence type="ECO:0000256" key="7">
    <source>
        <dbReference type="PIRSR" id="PIRSR006809-1"/>
    </source>
</evidence>
<comment type="subunit">
    <text evidence="6">Monomer. Associates with the 50S ribosomal subunit.</text>
</comment>
<dbReference type="InterPro" id="IPR027417">
    <property type="entry name" value="P-loop_NTPase"/>
</dbReference>
<feature type="binding site" evidence="7">
    <location>
        <begin position="346"/>
        <end position="348"/>
    </location>
    <ligand>
        <name>GTP</name>
        <dbReference type="ChEBI" id="CHEBI:37565"/>
    </ligand>
</feature>
<dbReference type="EMBL" id="DTFI01000078">
    <property type="protein sequence ID" value="HGI43310.1"/>
    <property type="molecule type" value="Genomic_DNA"/>
</dbReference>
<dbReference type="InterPro" id="IPR042108">
    <property type="entry name" value="GTPase_HflX_N_sf"/>
</dbReference>
<comment type="function">
    <text evidence="6">GTPase that associates with the 50S ribosomal subunit and may have a role during protein synthesis or ribosome biogenesis.</text>
</comment>
<evidence type="ECO:0000256" key="2">
    <source>
        <dbReference type="ARBA" id="ARBA00022723"/>
    </source>
</evidence>
<comment type="caution">
    <text evidence="11">The sequence shown here is derived from an EMBL/GenBank/DDBJ whole genome shotgun (WGS) entry which is preliminary data.</text>
</comment>
<proteinExistence type="inferred from homology"/>
<comment type="subcellular location">
    <subcellularLocation>
        <location evidence="6">Cytoplasm</location>
    </subcellularLocation>
    <text evidence="6">May associate with membranes.</text>
</comment>
<dbReference type="FunFam" id="3.40.50.11060:FF:000001">
    <property type="entry name" value="GTPase HflX"/>
    <property type="match status" value="1"/>
</dbReference>
<dbReference type="InterPro" id="IPR025121">
    <property type="entry name" value="GTPase_HflX_N"/>
</dbReference>
<dbReference type="PANTHER" id="PTHR10229">
    <property type="entry name" value="GTP-BINDING PROTEIN HFLX"/>
    <property type="match status" value="1"/>
</dbReference>
<sequence>MLPSSESDQMAARVILVQRMLEGEQCMLHELRELAEAAGYEVVGELTQKRAPDARYNIGRGKVEELKELISKTGASKVIFFNLLKPSQVYHLRKELGVEVIDRYELILEIFAKRAGSKEAKLQIELARLKRELSFAREYINLQKRGELHGFMGGGRYAVDAYYEYVVSRISRIEESLRALRKAKDMRWLRRHEAGLFSIALTGYTGAGKTTLFNKLTAWSGRIDGKPFATLSTKTKLVNILGMPVLVSDTIGFIDSLPEQLFDAFYTTLGEISYADLVLFLVDVSEAPREVERKVLAGMAILSSLGVQPSRVLVAANKVDSAKPSILEVNIRQLETLNSLGVVPLSARTGCNLDVLQQKILESLPGRVRRRLKIPDNMLEEVMREIESKCRVLHVAFDGGWVDVSFECKEDAAERISRKFGTVSKDAACSSLEEISIKAVTRNA</sequence>
<protein>
    <recommendedName>
        <fullName evidence="6">GTPase HflX</fullName>
    </recommendedName>
    <alternativeName>
        <fullName evidence="6">GTP-binding protein HflX</fullName>
    </alternativeName>
</protein>
<dbReference type="PIRSF" id="PIRSF006809">
    <property type="entry name" value="GTP-binding_hflX_prd"/>
    <property type="match status" value="1"/>
</dbReference>
<name>A0A7C4FEP0_THEPE</name>
<feature type="binding site" evidence="7">
    <location>
        <begin position="317"/>
        <end position="320"/>
    </location>
    <ligand>
        <name>GTP</name>
        <dbReference type="ChEBI" id="CHEBI:37565"/>
    </ligand>
</feature>
<evidence type="ECO:0000259" key="10">
    <source>
        <dbReference type="PROSITE" id="PS51705"/>
    </source>
</evidence>
<dbReference type="GO" id="GO:0046872">
    <property type="term" value="F:metal ion binding"/>
    <property type="evidence" value="ECO:0007669"/>
    <property type="project" value="UniProtKB-KW"/>
</dbReference>
<organism evidence="11">
    <name type="scientific">Thermofilum pendens</name>
    <dbReference type="NCBI Taxonomy" id="2269"/>
    <lineage>
        <taxon>Archaea</taxon>
        <taxon>Thermoproteota</taxon>
        <taxon>Thermoprotei</taxon>
        <taxon>Thermofilales</taxon>
        <taxon>Thermofilaceae</taxon>
        <taxon>Thermofilum</taxon>
    </lineage>
</organism>
<dbReference type="InterPro" id="IPR030394">
    <property type="entry name" value="G_HFLX_dom"/>
</dbReference>
<dbReference type="Gene3D" id="3.40.50.11060">
    <property type="entry name" value="GTPase HflX, N-terminal domain"/>
    <property type="match status" value="1"/>
</dbReference>
<feature type="domain" description="Hflx-type G" evidence="10">
    <location>
        <begin position="197"/>
        <end position="368"/>
    </location>
</feature>
<feature type="binding site" evidence="8">
    <location>
        <position position="230"/>
    </location>
    <ligand>
        <name>Mg(2+)</name>
        <dbReference type="ChEBI" id="CHEBI:18420"/>
    </ligand>
</feature>
<dbReference type="NCBIfam" id="TIGR03156">
    <property type="entry name" value="GTP_HflX"/>
    <property type="match status" value="1"/>
</dbReference>
<dbReference type="GO" id="GO:0003924">
    <property type="term" value="F:GTPase activity"/>
    <property type="evidence" value="ECO:0007669"/>
    <property type="project" value="UniProtKB-UniRule"/>
</dbReference>
<dbReference type="InterPro" id="IPR016496">
    <property type="entry name" value="GTPase_HflX"/>
</dbReference>
<dbReference type="PANTHER" id="PTHR10229:SF8">
    <property type="entry name" value="GTPASE HFLX"/>
    <property type="match status" value="1"/>
</dbReference>
<dbReference type="GO" id="GO:0005737">
    <property type="term" value="C:cytoplasm"/>
    <property type="evidence" value="ECO:0007669"/>
    <property type="project" value="UniProtKB-SubCell"/>
</dbReference>
<dbReference type="PRINTS" id="PR00326">
    <property type="entry name" value="GTP1OBG"/>
</dbReference>
<evidence type="ECO:0000256" key="9">
    <source>
        <dbReference type="SAM" id="Coils"/>
    </source>
</evidence>
<dbReference type="Gene3D" id="6.10.250.2860">
    <property type="match status" value="1"/>
</dbReference>
<comment type="similarity">
    <text evidence="6">Belongs to the TRAFAC class OBG-HflX-like GTPase superfamily. HflX GTPase family.</text>
</comment>
<feature type="binding site" evidence="7">
    <location>
        <begin position="228"/>
        <end position="232"/>
    </location>
    <ligand>
        <name>GTP</name>
        <dbReference type="ChEBI" id="CHEBI:37565"/>
    </ligand>
</feature>
<dbReference type="Pfam" id="PF13167">
    <property type="entry name" value="GTP-bdg_N"/>
    <property type="match status" value="1"/>
</dbReference>
<keyword evidence="2 8" id="KW-0479">Metal-binding</keyword>
<dbReference type="InterPro" id="IPR032305">
    <property type="entry name" value="GTP-bd_M"/>
</dbReference>
<dbReference type="Pfam" id="PF16360">
    <property type="entry name" value="GTP-bdg_M"/>
    <property type="match status" value="1"/>
</dbReference>
<evidence type="ECO:0000256" key="1">
    <source>
        <dbReference type="ARBA" id="ARBA00022490"/>
    </source>
</evidence>
<feature type="binding site" evidence="7">
    <location>
        <begin position="203"/>
        <end position="210"/>
    </location>
    <ligand>
        <name>GTP</name>
        <dbReference type="ChEBI" id="CHEBI:37565"/>
    </ligand>
</feature>
<keyword evidence="3 6" id="KW-0547">Nucleotide-binding</keyword>
<gene>
    <name evidence="6 11" type="primary">hflX</name>
    <name evidence="11" type="ORF">ENV17_02855</name>
</gene>
<keyword evidence="1 6" id="KW-0963">Cytoplasm</keyword>
<feature type="binding site" evidence="8">
    <location>
        <position position="210"/>
    </location>
    <ligand>
        <name>Mg(2+)</name>
        <dbReference type="ChEBI" id="CHEBI:18420"/>
    </ligand>
</feature>
<evidence type="ECO:0000256" key="5">
    <source>
        <dbReference type="ARBA" id="ARBA00023134"/>
    </source>
</evidence>
<evidence type="ECO:0000313" key="11">
    <source>
        <dbReference type="EMBL" id="HGI43310.1"/>
    </source>
</evidence>
<evidence type="ECO:0000256" key="4">
    <source>
        <dbReference type="ARBA" id="ARBA00022842"/>
    </source>
</evidence>